<evidence type="ECO:0000313" key="6">
    <source>
        <dbReference type="EMBL" id="SIS86554.1"/>
    </source>
</evidence>
<dbReference type="SUPFAM" id="SSF46785">
    <property type="entry name" value="Winged helix' DNA-binding domain"/>
    <property type="match status" value="1"/>
</dbReference>
<dbReference type="Pfam" id="PF03466">
    <property type="entry name" value="LysR_substrate"/>
    <property type="match status" value="1"/>
</dbReference>
<keyword evidence="3" id="KW-0238">DNA-binding</keyword>
<organism evidence="6 7">
    <name type="scientific">Phaeovulum vinaykumarii</name>
    <dbReference type="NCBI Taxonomy" id="407234"/>
    <lineage>
        <taxon>Bacteria</taxon>
        <taxon>Pseudomonadati</taxon>
        <taxon>Pseudomonadota</taxon>
        <taxon>Alphaproteobacteria</taxon>
        <taxon>Rhodobacterales</taxon>
        <taxon>Paracoccaceae</taxon>
        <taxon>Phaeovulum</taxon>
    </lineage>
</organism>
<comment type="similarity">
    <text evidence="1">Belongs to the LysR transcriptional regulatory family.</text>
</comment>
<feature type="domain" description="HTH lysR-type" evidence="5">
    <location>
        <begin position="1"/>
        <end position="51"/>
    </location>
</feature>
<dbReference type="PANTHER" id="PTHR30537">
    <property type="entry name" value="HTH-TYPE TRANSCRIPTIONAL REGULATOR"/>
    <property type="match status" value="1"/>
</dbReference>
<dbReference type="AlphaFoldDB" id="A0A1N7MK60"/>
<dbReference type="PANTHER" id="PTHR30537:SF3">
    <property type="entry name" value="TRANSCRIPTIONAL REGULATORY PROTEIN"/>
    <property type="match status" value="1"/>
</dbReference>
<name>A0A1N7MK60_9RHOB</name>
<dbReference type="SUPFAM" id="SSF53850">
    <property type="entry name" value="Periplasmic binding protein-like II"/>
    <property type="match status" value="1"/>
</dbReference>
<evidence type="ECO:0000313" key="7">
    <source>
        <dbReference type="Proteomes" id="UP000186098"/>
    </source>
</evidence>
<dbReference type="GO" id="GO:0043565">
    <property type="term" value="F:sequence-specific DNA binding"/>
    <property type="evidence" value="ECO:0007669"/>
    <property type="project" value="TreeGrafter"/>
</dbReference>
<proteinExistence type="inferred from homology"/>
<dbReference type="PROSITE" id="PS50931">
    <property type="entry name" value="HTH_LYSR"/>
    <property type="match status" value="1"/>
</dbReference>
<gene>
    <name evidence="6" type="ORF">SAMN05421795_10814</name>
</gene>
<keyword evidence="4" id="KW-0804">Transcription</keyword>
<reference evidence="7" key="1">
    <citation type="submission" date="2017-01" db="EMBL/GenBank/DDBJ databases">
        <authorList>
            <person name="Varghese N."/>
            <person name="Submissions S."/>
        </authorList>
    </citation>
    <scope>NUCLEOTIDE SEQUENCE [LARGE SCALE GENOMIC DNA]</scope>
    <source>
        <strain evidence="7">DSM 18714</strain>
    </source>
</reference>
<evidence type="ECO:0000256" key="2">
    <source>
        <dbReference type="ARBA" id="ARBA00023015"/>
    </source>
</evidence>
<dbReference type="Proteomes" id="UP000186098">
    <property type="component" value="Unassembled WGS sequence"/>
</dbReference>
<dbReference type="InterPro" id="IPR000847">
    <property type="entry name" value="LysR_HTH_N"/>
</dbReference>
<dbReference type="GO" id="GO:0003700">
    <property type="term" value="F:DNA-binding transcription factor activity"/>
    <property type="evidence" value="ECO:0007669"/>
    <property type="project" value="InterPro"/>
</dbReference>
<evidence type="ECO:0000259" key="5">
    <source>
        <dbReference type="PROSITE" id="PS50931"/>
    </source>
</evidence>
<dbReference type="EMBL" id="FTOM01000008">
    <property type="protein sequence ID" value="SIS86554.1"/>
    <property type="molecule type" value="Genomic_DNA"/>
</dbReference>
<accession>A0A1N7MK60</accession>
<keyword evidence="2" id="KW-0805">Transcription regulation</keyword>
<protein>
    <submittedName>
        <fullName evidence="6">Transcriptional regulator, LysR family</fullName>
    </submittedName>
</protein>
<evidence type="ECO:0000256" key="4">
    <source>
        <dbReference type="ARBA" id="ARBA00023163"/>
    </source>
</evidence>
<dbReference type="STRING" id="407234.SAMN05421795_10814"/>
<dbReference type="Pfam" id="PF00126">
    <property type="entry name" value="HTH_1"/>
    <property type="match status" value="1"/>
</dbReference>
<dbReference type="InterPro" id="IPR058163">
    <property type="entry name" value="LysR-type_TF_proteobact-type"/>
</dbReference>
<keyword evidence="7" id="KW-1185">Reference proteome</keyword>
<evidence type="ECO:0000256" key="1">
    <source>
        <dbReference type="ARBA" id="ARBA00009437"/>
    </source>
</evidence>
<evidence type="ECO:0000256" key="3">
    <source>
        <dbReference type="ARBA" id="ARBA00023125"/>
    </source>
</evidence>
<dbReference type="InterPro" id="IPR036390">
    <property type="entry name" value="WH_DNA-bd_sf"/>
</dbReference>
<dbReference type="GO" id="GO:0006351">
    <property type="term" value="P:DNA-templated transcription"/>
    <property type="evidence" value="ECO:0007669"/>
    <property type="project" value="TreeGrafter"/>
</dbReference>
<sequence>MAWEVARAGTVSGAAQALGVHHATIIRHVEALEAELGVRLFQRHARGYTPTEAGHHLLAAGQTAEELFAQAVARMQGAGEEISGELIVTALPVLSRLVMPALARLTAAHPGLRLRYLTDLRLFRLEHGEAHVAIRAGARPTEPDYVVQSFGRLPVALCASDSYIAAHGLPETEADLRRHLFVGPEGADMRAPFHLWLTAHVPPDRIVLRANSPEAREAAVRAGLGMGFVTRVPDLPAGLTEVQTSLDEWASNLWLVSHVDLHRSPKVQAVLAALKAGAQGCAETGATG</sequence>
<dbReference type="InterPro" id="IPR036388">
    <property type="entry name" value="WH-like_DNA-bd_sf"/>
</dbReference>
<dbReference type="Gene3D" id="1.10.10.10">
    <property type="entry name" value="Winged helix-like DNA-binding domain superfamily/Winged helix DNA-binding domain"/>
    <property type="match status" value="1"/>
</dbReference>
<dbReference type="Gene3D" id="3.40.190.290">
    <property type="match status" value="1"/>
</dbReference>
<dbReference type="InterPro" id="IPR005119">
    <property type="entry name" value="LysR_subst-bd"/>
</dbReference>